<evidence type="ECO:0000313" key="2">
    <source>
        <dbReference type="Proteomes" id="UP001221898"/>
    </source>
</evidence>
<dbReference type="AlphaFoldDB" id="A0AAD7W8V2"/>
<dbReference type="Proteomes" id="UP001221898">
    <property type="component" value="Unassembled WGS sequence"/>
</dbReference>
<sequence length="274" mass="29538">MVKAAAAAARRKSAAIRKRSAGPANLWRGAGSTDPAMDLVIPLAGSATPTANAPSAPPTATAPPPLALRWRKCPFLPPSLLTPPVGVNPPPHPPPQPTEPHPTALVVGSSMVRHIVVPKAVTYSMPGATVSDINSVITMLIEDHPQASSDVLHVGANDLKFQQSETLKKDFMTLINTVSESGKACIISRPFSSPRYGDVKYSRICNLHIWLKGYCCSLSIPFIDNFTMLWDRKDLFARDGLHLNRDRARMLSLSMDLALKSHASSRSSHALSRS</sequence>
<dbReference type="EMBL" id="JAINUG010000199">
    <property type="protein sequence ID" value="KAJ8388167.1"/>
    <property type="molecule type" value="Genomic_DNA"/>
</dbReference>
<evidence type="ECO:0008006" key="3">
    <source>
        <dbReference type="Google" id="ProtNLM"/>
    </source>
</evidence>
<dbReference type="Gene3D" id="3.40.50.12690">
    <property type="match status" value="1"/>
</dbReference>
<evidence type="ECO:0000313" key="1">
    <source>
        <dbReference type="EMBL" id="KAJ8388167.1"/>
    </source>
</evidence>
<gene>
    <name evidence="1" type="ORF">AAFF_G00136330</name>
</gene>
<organism evidence="1 2">
    <name type="scientific">Aldrovandia affinis</name>
    <dbReference type="NCBI Taxonomy" id="143900"/>
    <lineage>
        <taxon>Eukaryota</taxon>
        <taxon>Metazoa</taxon>
        <taxon>Chordata</taxon>
        <taxon>Craniata</taxon>
        <taxon>Vertebrata</taxon>
        <taxon>Euteleostomi</taxon>
        <taxon>Actinopterygii</taxon>
        <taxon>Neopterygii</taxon>
        <taxon>Teleostei</taxon>
        <taxon>Notacanthiformes</taxon>
        <taxon>Halosauridae</taxon>
        <taxon>Aldrovandia</taxon>
    </lineage>
</organism>
<accession>A0AAD7W8V2</accession>
<reference evidence="1" key="1">
    <citation type="journal article" date="2023" name="Science">
        <title>Genome structures resolve the early diversification of teleost fishes.</title>
        <authorList>
            <person name="Parey E."/>
            <person name="Louis A."/>
            <person name="Montfort J."/>
            <person name="Bouchez O."/>
            <person name="Roques C."/>
            <person name="Iampietro C."/>
            <person name="Lluch J."/>
            <person name="Castinel A."/>
            <person name="Donnadieu C."/>
            <person name="Desvignes T."/>
            <person name="Floi Bucao C."/>
            <person name="Jouanno E."/>
            <person name="Wen M."/>
            <person name="Mejri S."/>
            <person name="Dirks R."/>
            <person name="Jansen H."/>
            <person name="Henkel C."/>
            <person name="Chen W.J."/>
            <person name="Zahm M."/>
            <person name="Cabau C."/>
            <person name="Klopp C."/>
            <person name="Thompson A.W."/>
            <person name="Robinson-Rechavi M."/>
            <person name="Braasch I."/>
            <person name="Lecointre G."/>
            <person name="Bobe J."/>
            <person name="Postlethwait J.H."/>
            <person name="Berthelot C."/>
            <person name="Roest Crollius H."/>
            <person name="Guiguen Y."/>
        </authorList>
    </citation>
    <scope>NUCLEOTIDE SEQUENCE</scope>
    <source>
        <strain evidence="1">NC1722</strain>
    </source>
</reference>
<proteinExistence type="predicted"/>
<protein>
    <recommendedName>
        <fullName evidence="3">SGNH hydrolase-type esterase domain-containing protein</fullName>
    </recommendedName>
</protein>
<dbReference type="SUPFAM" id="SSF52266">
    <property type="entry name" value="SGNH hydrolase"/>
    <property type="match status" value="1"/>
</dbReference>
<comment type="caution">
    <text evidence="1">The sequence shown here is derived from an EMBL/GenBank/DDBJ whole genome shotgun (WGS) entry which is preliminary data.</text>
</comment>
<name>A0AAD7W8V2_9TELE</name>
<dbReference type="Gene3D" id="3.40.50.12700">
    <property type="match status" value="1"/>
</dbReference>
<keyword evidence="2" id="KW-1185">Reference proteome</keyword>